<feature type="transmembrane region" description="Helical" evidence="1">
    <location>
        <begin position="130"/>
        <end position="150"/>
    </location>
</feature>
<comment type="caution">
    <text evidence="2">The sequence shown here is derived from an EMBL/GenBank/DDBJ whole genome shotgun (WGS) entry which is preliminary data.</text>
</comment>
<gene>
    <name evidence="2" type="ORF">ADN00_12720</name>
</gene>
<keyword evidence="1" id="KW-0472">Membrane</keyword>
<dbReference type="EMBL" id="LGCL01000027">
    <property type="protein sequence ID" value="KPL75505.1"/>
    <property type="molecule type" value="Genomic_DNA"/>
</dbReference>
<sequence length="156" mass="17234">MSEAEQETIPLSEREIAVMVRQLSGGVDPNDVASDLCVAKNMPWREAEAVVARVQAEHGHHIRRWNKTSLTVIGAGIVVGGGLLSFVPALNIFRIIRYAVRTGQFSLRPIFQGDDLSYLSVAMPLQLQPYFLFIGMAMIMGGLVGIYFALREESLE</sequence>
<name>A0A0P6X5T7_9CHLR</name>
<feature type="transmembrane region" description="Helical" evidence="1">
    <location>
        <begin position="70"/>
        <end position="96"/>
    </location>
</feature>
<proteinExistence type="predicted"/>
<evidence type="ECO:0000313" key="2">
    <source>
        <dbReference type="EMBL" id="KPL75505.1"/>
    </source>
</evidence>
<keyword evidence="1" id="KW-0812">Transmembrane</keyword>
<dbReference type="AlphaFoldDB" id="A0A0P6X5T7"/>
<dbReference type="STRING" id="1134406.ADN00_12720"/>
<dbReference type="Proteomes" id="UP000050417">
    <property type="component" value="Unassembled WGS sequence"/>
</dbReference>
<organism evidence="2 3">
    <name type="scientific">Ornatilinea apprima</name>
    <dbReference type="NCBI Taxonomy" id="1134406"/>
    <lineage>
        <taxon>Bacteria</taxon>
        <taxon>Bacillati</taxon>
        <taxon>Chloroflexota</taxon>
        <taxon>Anaerolineae</taxon>
        <taxon>Anaerolineales</taxon>
        <taxon>Anaerolineaceae</taxon>
        <taxon>Ornatilinea</taxon>
    </lineage>
</organism>
<evidence type="ECO:0000256" key="1">
    <source>
        <dbReference type="SAM" id="Phobius"/>
    </source>
</evidence>
<reference evidence="2 3" key="1">
    <citation type="submission" date="2015-07" db="EMBL/GenBank/DDBJ databases">
        <title>Genome sequence of Ornatilinea apprima DSM 23815.</title>
        <authorList>
            <person name="Hemp J."/>
            <person name="Ward L.M."/>
            <person name="Pace L.A."/>
            <person name="Fischer W.W."/>
        </authorList>
    </citation>
    <scope>NUCLEOTIDE SEQUENCE [LARGE SCALE GENOMIC DNA]</scope>
    <source>
        <strain evidence="2 3">P3M-1</strain>
    </source>
</reference>
<accession>A0A0P6X5T7</accession>
<keyword evidence="1" id="KW-1133">Transmembrane helix</keyword>
<protein>
    <submittedName>
        <fullName evidence="2">Uncharacterized protein</fullName>
    </submittedName>
</protein>
<keyword evidence="3" id="KW-1185">Reference proteome</keyword>
<dbReference type="RefSeq" id="WP_075063396.1">
    <property type="nucleotide sequence ID" value="NZ_LGCL01000027.1"/>
</dbReference>
<evidence type="ECO:0000313" key="3">
    <source>
        <dbReference type="Proteomes" id="UP000050417"/>
    </source>
</evidence>